<reference evidence="2" key="1">
    <citation type="submission" date="2022-06" db="EMBL/GenBank/DDBJ databases">
        <authorList>
            <person name="Berger JAMES D."/>
            <person name="Berger JAMES D."/>
        </authorList>
    </citation>
    <scope>NUCLEOTIDE SEQUENCE [LARGE SCALE GENOMIC DNA]</scope>
</reference>
<evidence type="ECO:0000259" key="1">
    <source>
        <dbReference type="Pfam" id="PF05347"/>
    </source>
</evidence>
<reference evidence="3" key="2">
    <citation type="submission" date="2023-11" db="UniProtKB">
        <authorList>
            <consortium name="WormBaseParasite"/>
        </authorList>
    </citation>
    <scope>IDENTIFICATION</scope>
</reference>
<evidence type="ECO:0000313" key="2">
    <source>
        <dbReference type="Proteomes" id="UP000050792"/>
    </source>
</evidence>
<feature type="domain" description="Complex 1 LYR protein" evidence="1">
    <location>
        <begin position="5"/>
        <end position="60"/>
    </location>
</feature>
<protein>
    <recommendedName>
        <fullName evidence="1">Complex 1 LYR protein domain-containing protein</fullName>
    </recommendedName>
</protein>
<keyword evidence="2" id="KW-1185">Reference proteome</keyword>
<evidence type="ECO:0000313" key="3">
    <source>
        <dbReference type="WBParaSite" id="SRDH1_75690.1"/>
    </source>
</evidence>
<organism evidence="2 3">
    <name type="scientific">Schistosoma rodhaini</name>
    <dbReference type="NCBI Taxonomy" id="6188"/>
    <lineage>
        <taxon>Eukaryota</taxon>
        <taxon>Metazoa</taxon>
        <taxon>Spiralia</taxon>
        <taxon>Lophotrochozoa</taxon>
        <taxon>Platyhelminthes</taxon>
        <taxon>Trematoda</taxon>
        <taxon>Digenea</taxon>
        <taxon>Strigeidida</taxon>
        <taxon>Schistosomatoidea</taxon>
        <taxon>Schistosomatidae</taxon>
        <taxon>Schistosoma</taxon>
    </lineage>
</organism>
<dbReference type="AlphaFoldDB" id="A0AA85G4X4"/>
<dbReference type="Pfam" id="PF05347">
    <property type="entry name" value="Complex1_LYR"/>
    <property type="match status" value="1"/>
</dbReference>
<proteinExistence type="predicted"/>
<sequence>MVSRREILTLYKNLLTYVNNLKHSDKSYLKKRIQSTFKENKVSTDDDETTRLYKKGCEILRLKRFI</sequence>
<dbReference type="InterPro" id="IPR008011">
    <property type="entry name" value="Complex1_LYR_dom"/>
</dbReference>
<dbReference type="WBParaSite" id="SRDH1_75690.1">
    <property type="protein sequence ID" value="SRDH1_75690.1"/>
    <property type="gene ID" value="SRDH1_75690"/>
</dbReference>
<accession>A0AA85G4X4</accession>
<dbReference type="Proteomes" id="UP000050792">
    <property type="component" value="Unassembled WGS sequence"/>
</dbReference>
<name>A0AA85G4X4_9TREM</name>